<evidence type="ECO:0000313" key="3">
    <source>
        <dbReference type="Proteomes" id="UP000015347"/>
    </source>
</evidence>
<dbReference type="RefSeq" id="WP_020041053.1">
    <property type="nucleotide sequence ID" value="NZ_KE557283.1"/>
</dbReference>
<sequence length="97" mass="10789">MGQDPPYEVGLDLAREVERLVGLCEAELGALEIYLFGSRARGNHREESDYDLLAILPDGAPPEADDPMTLYKLRRRSGANADLFAVRRAEFLGPGQW</sequence>
<dbReference type="eggNOG" id="COG1708">
    <property type="taxonomic scope" value="Bacteria"/>
</dbReference>
<dbReference type="Proteomes" id="UP000015347">
    <property type="component" value="Unassembled WGS sequence"/>
</dbReference>
<dbReference type="InterPro" id="IPR043519">
    <property type="entry name" value="NT_sf"/>
</dbReference>
<dbReference type="Pfam" id="PF01909">
    <property type="entry name" value="NTP_transf_2"/>
    <property type="match status" value="1"/>
</dbReference>
<evidence type="ECO:0000313" key="2">
    <source>
        <dbReference type="EMBL" id="EPX76457.1"/>
    </source>
</evidence>
<accession>S9Q8X5</accession>
<evidence type="ECO:0000259" key="1">
    <source>
        <dbReference type="Pfam" id="PF01909"/>
    </source>
</evidence>
<dbReference type="SUPFAM" id="SSF81301">
    <property type="entry name" value="Nucleotidyltransferase"/>
    <property type="match status" value="1"/>
</dbReference>
<dbReference type="Gene3D" id="3.30.460.10">
    <property type="entry name" value="Beta Polymerase, domain 2"/>
    <property type="match status" value="1"/>
</dbReference>
<comment type="caution">
    <text evidence="2">The sequence shown here is derived from an EMBL/GenBank/DDBJ whole genome shotgun (WGS) entry which is preliminary data.</text>
</comment>
<reference evidence="3" key="1">
    <citation type="journal article" date="2014" name="Stand. Genomic Sci.">
        <title>Genome sequence of the exopolysaccharide-producing Salipiger mucosus type strain (DSM 16094(T)), a moderately halophilic member of the Roseobacter clade.</title>
        <authorList>
            <person name="Riedel T."/>
            <person name="Spring S."/>
            <person name="Fiebig A."/>
            <person name="Petersen J."/>
            <person name="Kyrpides N.C."/>
            <person name="Goker M."/>
            <person name="Klenk H.P."/>
        </authorList>
    </citation>
    <scope>NUCLEOTIDE SEQUENCE [LARGE SCALE GENOMIC DNA]</scope>
    <source>
        <strain evidence="3">DSM 16094</strain>
    </source>
</reference>
<name>S9Q8X5_9RHOB</name>
<dbReference type="OrthoDB" id="559450at2"/>
<dbReference type="InterPro" id="IPR002934">
    <property type="entry name" value="Polymerase_NTP_transf_dom"/>
</dbReference>
<dbReference type="AlphaFoldDB" id="S9Q8X5"/>
<proteinExistence type="predicted"/>
<feature type="domain" description="Polymerase nucleotidyl transferase" evidence="1">
    <location>
        <begin position="27"/>
        <end position="61"/>
    </location>
</feature>
<protein>
    <recommendedName>
        <fullName evidence="1">Polymerase nucleotidyl transferase domain-containing protein</fullName>
    </recommendedName>
</protein>
<dbReference type="EMBL" id="APVH01000049">
    <property type="protein sequence ID" value="EPX76457.1"/>
    <property type="molecule type" value="Genomic_DNA"/>
</dbReference>
<dbReference type="STRING" id="1123237.Salmuc_00343"/>
<dbReference type="HOGENOM" id="CLU_2345008_0_0_5"/>
<gene>
    <name evidence="2" type="ORF">Salmuc_00343</name>
</gene>
<dbReference type="GO" id="GO:0016779">
    <property type="term" value="F:nucleotidyltransferase activity"/>
    <property type="evidence" value="ECO:0007669"/>
    <property type="project" value="InterPro"/>
</dbReference>
<keyword evidence="3" id="KW-1185">Reference proteome</keyword>
<dbReference type="CDD" id="cd05403">
    <property type="entry name" value="NT_KNTase_like"/>
    <property type="match status" value="1"/>
</dbReference>
<organism evidence="2 3">
    <name type="scientific">Salipiger mucosus DSM 16094</name>
    <dbReference type="NCBI Taxonomy" id="1123237"/>
    <lineage>
        <taxon>Bacteria</taxon>
        <taxon>Pseudomonadati</taxon>
        <taxon>Pseudomonadota</taxon>
        <taxon>Alphaproteobacteria</taxon>
        <taxon>Rhodobacterales</taxon>
        <taxon>Roseobacteraceae</taxon>
        <taxon>Salipiger</taxon>
    </lineage>
</organism>